<dbReference type="EMBL" id="JARKIE010000010">
    <property type="protein sequence ID" value="KAJ7704329.1"/>
    <property type="molecule type" value="Genomic_DNA"/>
</dbReference>
<name>A0AAD7GSN9_MYCRO</name>
<reference evidence="2" key="1">
    <citation type="submission" date="2023-03" db="EMBL/GenBank/DDBJ databases">
        <title>Massive genome expansion in bonnet fungi (Mycena s.s.) driven by repeated elements and novel gene families across ecological guilds.</title>
        <authorList>
            <consortium name="Lawrence Berkeley National Laboratory"/>
            <person name="Harder C.B."/>
            <person name="Miyauchi S."/>
            <person name="Viragh M."/>
            <person name="Kuo A."/>
            <person name="Thoen E."/>
            <person name="Andreopoulos B."/>
            <person name="Lu D."/>
            <person name="Skrede I."/>
            <person name="Drula E."/>
            <person name="Henrissat B."/>
            <person name="Morin E."/>
            <person name="Kohler A."/>
            <person name="Barry K."/>
            <person name="LaButti K."/>
            <person name="Morin E."/>
            <person name="Salamov A."/>
            <person name="Lipzen A."/>
            <person name="Mereny Z."/>
            <person name="Hegedus B."/>
            <person name="Baldrian P."/>
            <person name="Stursova M."/>
            <person name="Weitz H."/>
            <person name="Taylor A."/>
            <person name="Grigoriev I.V."/>
            <person name="Nagy L.G."/>
            <person name="Martin F."/>
            <person name="Kauserud H."/>
        </authorList>
    </citation>
    <scope>NUCLEOTIDE SEQUENCE</scope>
    <source>
        <strain evidence="2">CBHHK067</strain>
    </source>
</reference>
<dbReference type="Proteomes" id="UP001221757">
    <property type="component" value="Unassembled WGS sequence"/>
</dbReference>
<evidence type="ECO:0000313" key="2">
    <source>
        <dbReference type="EMBL" id="KAJ7704329.1"/>
    </source>
</evidence>
<proteinExistence type="predicted"/>
<evidence type="ECO:0000313" key="3">
    <source>
        <dbReference type="Proteomes" id="UP001221757"/>
    </source>
</evidence>
<keyword evidence="3" id="KW-1185">Reference proteome</keyword>
<feature type="region of interest" description="Disordered" evidence="1">
    <location>
        <begin position="224"/>
        <end position="269"/>
    </location>
</feature>
<evidence type="ECO:0000256" key="1">
    <source>
        <dbReference type="SAM" id="MobiDB-lite"/>
    </source>
</evidence>
<accession>A0AAD7GSN9</accession>
<sequence>MQRMQAQMHRLAEENWQYIAQVNELKIREAAVQDAIQAQAFGGTANLTSTADVRAIMEDLEAEIFQTAAALSEFDFSGRSQMHRPELDPDLHNRVTHVLGSELVGLLSAKEAPEILVQTALQAAMSTWSWLKVGSWVLDRRDHGPDAFWTKLYADIRRSGERDTSLVLTLKLTSEFRGFQRCSEMASDDPKTPHRTQLLIRPYALSASPHYGCLDREMRRSAKLESNRSRIRGQNLGGCRPSSETEQGHRGEHSFGGSGGRAPQAGRNV</sequence>
<dbReference type="AlphaFoldDB" id="A0AAD7GSN9"/>
<comment type="caution">
    <text evidence="2">The sequence shown here is derived from an EMBL/GenBank/DDBJ whole genome shotgun (WGS) entry which is preliminary data.</text>
</comment>
<protein>
    <submittedName>
        <fullName evidence="2">Uncharacterized protein</fullName>
    </submittedName>
</protein>
<organism evidence="2 3">
    <name type="scientific">Mycena rosella</name>
    <name type="common">Pink bonnet</name>
    <name type="synonym">Agaricus rosellus</name>
    <dbReference type="NCBI Taxonomy" id="1033263"/>
    <lineage>
        <taxon>Eukaryota</taxon>
        <taxon>Fungi</taxon>
        <taxon>Dikarya</taxon>
        <taxon>Basidiomycota</taxon>
        <taxon>Agaricomycotina</taxon>
        <taxon>Agaricomycetes</taxon>
        <taxon>Agaricomycetidae</taxon>
        <taxon>Agaricales</taxon>
        <taxon>Marasmiineae</taxon>
        <taxon>Mycenaceae</taxon>
        <taxon>Mycena</taxon>
    </lineage>
</organism>
<gene>
    <name evidence="2" type="ORF">B0H17DRAFT_1039297</name>
</gene>